<dbReference type="OrthoDB" id="9786134at2"/>
<name>A0A5C6FEU4_9BACT</name>
<sequence length="219" mass="23978">MIVIESIQCGRVVTEGDPLTQDPTRREWTTAFYKNPIDGPVEMNSMGLVGDSVANTKNHGGRDKAVLCYAASHYEKWAAEYPELGMSAGGMAENLTIAGLDETTVCIGDRYTIGSSVTGTCVIEVSQPRQPCWKINRRWGNNTVLKRVTQTGRTGWYVRVIQGGTIAAGNKVTLTAQPHPNWPVARVSEIMLAKTPDTDSIEAIKNLSELSPDWKKDLP</sequence>
<feature type="domain" description="MOSC" evidence="1">
    <location>
        <begin position="35"/>
        <end position="175"/>
    </location>
</feature>
<dbReference type="InterPro" id="IPR011037">
    <property type="entry name" value="Pyrv_Knase-like_insert_dom_sf"/>
</dbReference>
<accession>A0A5C6FEU4</accession>
<dbReference type="Gene3D" id="2.40.33.20">
    <property type="entry name" value="PK beta-barrel domain-like"/>
    <property type="match status" value="1"/>
</dbReference>
<evidence type="ECO:0000259" key="1">
    <source>
        <dbReference type="PROSITE" id="PS51340"/>
    </source>
</evidence>
<dbReference type="RefSeq" id="WP_146455802.1">
    <property type="nucleotide sequence ID" value="NZ_SJPW01000002.1"/>
</dbReference>
<dbReference type="SUPFAM" id="SSF50800">
    <property type="entry name" value="PK beta-barrel domain-like"/>
    <property type="match status" value="1"/>
</dbReference>
<evidence type="ECO:0000313" key="2">
    <source>
        <dbReference type="EMBL" id="TWU58714.1"/>
    </source>
</evidence>
<dbReference type="GO" id="GO:0030151">
    <property type="term" value="F:molybdenum ion binding"/>
    <property type="evidence" value="ECO:0007669"/>
    <property type="project" value="InterPro"/>
</dbReference>
<keyword evidence="3" id="KW-1185">Reference proteome</keyword>
<evidence type="ECO:0000313" key="3">
    <source>
        <dbReference type="Proteomes" id="UP000318288"/>
    </source>
</evidence>
<dbReference type="PANTHER" id="PTHR30212:SF2">
    <property type="entry name" value="PROTEIN YIIM"/>
    <property type="match status" value="1"/>
</dbReference>
<comment type="caution">
    <text evidence="2">The sequence shown here is derived from an EMBL/GenBank/DDBJ whole genome shotgun (WGS) entry which is preliminary data.</text>
</comment>
<dbReference type="GO" id="GO:0030170">
    <property type="term" value="F:pyridoxal phosphate binding"/>
    <property type="evidence" value="ECO:0007669"/>
    <property type="project" value="InterPro"/>
</dbReference>
<dbReference type="Proteomes" id="UP000318288">
    <property type="component" value="Unassembled WGS sequence"/>
</dbReference>
<dbReference type="PANTHER" id="PTHR30212">
    <property type="entry name" value="PROTEIN YIIM"/>
    <property type="match status" value="1"/>
</dbReference>
<dbReference type="InterPro" id="IPR005302">
    <property type="entry name" value="MoCF_Sase_C"/>
</dbReference>
<dbReference type="InterPro" id="IPR052353">
    <property type="entry name" value="Benzoxazolinone_Detox_Enz"/>
</dbReference>
<reference evidence="2 3" key="1">
    <citation type="submission" date="2019-02" db="EMBL/GenBank/DDBJ databases">
        <title>Deep-cultivation of Planctomycetes and their phenomic and genomic characterization uncovers novel biology.</title>
        <authorList>
            <person name="Wiegand S."/>
            <person name="Jogler M."/>
            <person name="Boedeker C."/>
            <person name="Pinto D."/>
            <person name="Vollmers J."/>
            <person name="Rivas-Marin E."/>
            <person name="Kohn T."/>
            <person name="Peeters S.H."/>
            <person name="Heuer A."/>
            <person name="Rast P."/>
            <person name="Oberbeckmann S."/>
            <person name="Bunk B."/>
            <person name="Jeske O."/>
            <person name="Meyerdierks A."/>
            <person name="Storesund J.E."/>
            <person name="Kallscheuer N."/>
            <person name="Luecker S."/>
            <person name="Lage O.M."/>
            <person name="Pohl T."/>
            <person name="Merkel B.J."/>
            <person name="Hornburger P."/>
            <person name="Mueller R.-W."/>
            <person name="Bruemmer F."/>
            <person name="Labrenz M."/>
            <person name="Spormann A.M."/>
            <person name="Op Den Camp H."/>
            <person name="Overmann J."/>
            <person name="Amann R."/>
            <person name="Jetten M.S.M."/>
            <person name="Mascher T."/>
            <person name="Medema M.H."/>
            <person name="Devos D.P."/>
            <person name="Kaster A.-K."/>
            <person name="Ovreas L."/>
            <person name="Rohde M."/>
            <person name="Galperin M.Y."/>
            <person name="Jogler C."/>
        </authorList>
    </citation>
    <scope>NUCLEOTIDE SEQUENCE [LARGE SCALE GENOMIC DNA]</scope>
    <source>
        <strain evidence="2 3">Poly51</strain>
    </source>
</reference>
<dbReference type="Pfam" id="PF03473">
    <property type="entry name" value="MOSC"/>
    <property type="match status" value="1"/>
</dbReference>
<dbReference type="AlphaFoldDB" id="A0A5C6FEU4"/>
<dbReference type="PROSITE" id="PS51340">
    <property type="entry name" value="MOSC"/>
    <property type="match status" value="1"/>
</dbReference>
<dbReference type="EMBL" id="SJPW01000002">
    <property type="protein sequence ID" value="TWU58714.1"/>
    <property type="molecule type" value="Genomic_DNA"/>
</dbReference>
<organism evidence="2 3">
    <name type="scientific">Rubripirellula tenax</name>
    <dbReference type="NCBI Taxonomy" id="2528015"/>
    <lineage>
        <taxon>Bacteria</taxon>
        <taxon>Pseudomonadati</taxon>
        <taxon>Planctomycetota</taxon>
        <taxon>Planctomycetia</taxon>
        <taxon>Pirellulales</taxon>
        <taxon>Pirellulaceae</taxon>
        <taxon>Rubripirellula</taxon>
    </lineage>
</organism>
<dbReference type="GO" id="GO:0003824">
    <property type="term" value="F:catalytic activity"/>
    <property type="evidence" value="ECO:0007669"/>
    <property type="project" value="InterPro"/>
</dbReference>
<proteinExistence type="predicted"/>
<protein>
    <submittedName>
        <fullName evidence="2">6-N-hydroxylaminopurine resistance protein</fullName>
    </submittedName>
</protein>
<gene>
    <name evidence="2" type="ORF">Poly51_14940</name>
</gene>